<evidence type="ECO:0000256" key="6">
    <source>
        <dbReference type="SAM" id="Phobius"/>
    </source>
</evidence>
<evidence type="ECO:0000256" key="1">
    <source>
        <dbReference type="ARBA" id="ARBA00004651"/>
    </source>
</evidence>
<dbReference type="Pfam" id="PF01810">
    <property type="entry name" value="LysE"/>
    <property type="match status" value="1"/>
</dbReference>
<evidence type="ECO:0000313" key="8">
    <source>
        <dbReference type="Proteomes" id="UP001501257"/>
    </source>
</evidence>
<comment type="subcellular location">
    <subcellularLocation>
        <location evidence="1">Cell membrane</location>
        <topology evidence="1">Multi-pass membrane protein</topology>
    </subcellularLocation>
</comment>
<evidence type="ECO:0000313" key="7">
    <source>
        <dbReference type="EMBL" id="GAA5229186.1"/>
    </source>
</evidence>
<keyword evidence="3 6" id="KW-0812">Transmembrane</keyword>
<evidence type="ECO:0000256" key="3">
    <source>
        <dbReference type="ARBA" id="ARBA00022692"/>
    </source>
</evidence>
<protein>
    <submittedName>
        <fullName evidence="7">LysE family translocator</fullName>
    </submittedName>
</protein>
<feature type="transmembrane region" description="Helical" evidence="6">
    <location>
        <begin position="6"/>
        <end position="28"/>
    </location>
</feature>
<sequence length="258" mass="27207">MAVQTFLAFIAVSFALAMTPGADWTYAISAGLGRHRVSSAVAGLSSGYIFHTALIVVGMAAVVASRPQLLSWLTLAGAAYLLWLGVSTCKSWRRAGFNAEEIQAEDTGTQALDEPIHSTIEGSVKVAVRTQVAAAALQKTTQRFFGPAFFRGLGTSGTNPKALLLYLALIPQFIHAEASFSVPVQTAILGTSHMVLSIFIYTGVALGARALLRQRPTAARFITLASGVIMIGLGLLLVIEQAPALLDSILLLMALLGH</sequence>
<dbReference type="PANTHER" id="PTHR30086">
    <property type="entry name" value="ARGININE EXPORTER PROTEIN ARGO"/>
    <property type="match status" value="1"/>
</dbReference>
<keyword evidence="2" id="KW-1003">Cell membrane</keyword>
<organism evidence="7 8">
    <name type="scientific">Paeniglutamicibacter antarcticus</name>
    <dbReference type="NCBI Taxonomy" id="494023"/>
    <lineage>
        <taxon>Bacteria</taxon>
        <taxon>Bacillati</taxon>
        <taxon>Actinomycetota</taxon>
        <taxon>Actinomycetes</taxon>
        <taxon>Micrococcales</taxon>
        <taxon>Micrococcaceae</taxon>
        <taxon>Paeniglutamicibacter</taxon>
    </lineage>
</organism>
<reference evidence="8" key="1">
    <citation type="journal article" date="2019" name="Int. J. Syst. Evol. Microbiol.">
        <title>The Global Catalogue of Microorganisms (GCM) 10K type strain sequencing project: providing services to taxonomists for standard genome sequencing and annotation.</title>
        <authorList>
            <consortium name="The Broad Institute Genomics Platform"/>
            <consortium name="The Broad Institute Genome Sequencing Center for Infectious Disease"/>
            <person name="Wu L."/>
            <person name="Ma J."/>
        </authorList>
    </citation>
    <scope>NUCLEOTIDE SEQUENCE [LARGE SCALE GENOMIC DNA]</scope>
    <source>
        <strain evidence="8">JCM 18952</strain>
    </source>
</reference>
<feature type="transmembrane region" description="Helical" evidence="6">
    <location>
        <begin position="194"/>
        <end position="212"/>
    </location>
</feature>
<evidence type="ECO:0000256" key="5">
    <source>
        <dbReference type="ARBA" id="ARBA00023136"/>
    </source>
</evidence>
<feature type="transmembrane region" description="Helical" evidence="6">
    <location>
        <begin position="40"/>
        <end position="63"/>
    </location>
</feature>
<dbReference type="PANTHER" id="PTHR30086:SF20">
    <property type="entry name" value="ARGININE EXPORTER PROTEIN ARGO-RELATED"/>
    <property type="match status" value="1"/>
</dbReference>
<proteinExistence type="predicted"/>
<comment type="caution">
    <text evidence="7">The sequence shown here is derived from an EMBL/GenBank/DDBJ whole genome shotgun (WGS) entry which is preliminary data.</text>
</comment>
<accession>A0ABP9TSQ5</accession>
<keyword evidence="8" id="KW-1185">Reference proteome</keyword>
<name>A0ABP9TSQ5_9MICC</name>
<keyword evidence="5 6" id="KW-0472">Membrane</keyword>
<evidence type="ECO:0000256" key="4">
    <source>
        <dbReference type="ARBA" id="ARBA00022989"/>
    </source>
</evidence>
<feature type="transmembrane region" description="Helical" evidence="6">
    <location>
        <begin position="219"/>
        <end position="239"/>
    </location>
</feature>
<evidence type="ECO:0000256" key="2">
    <source>
        <dbReference type="ARBA" id="ARBA00022475"/>
    </source>
</evidence>
<dbReference type="RefSeq" id="WP_210100999.1">
    <property type="nucleotide sequence ID" value="NZ_BAABLK010000094.1"/>
</dbReference>
<gene>
    <name evidence="7" type="ORF">GCM10025778_37250</name>
</gene>
<dbReference type="Proteomes" id="UP001501257">
    <property type="component" value="Unassembled WGS sequence"/>
</dbReference>
<feature type="transmembrane region" description="Helical" evidence="6">
    <location>
        <begin position="69"/>
        <end position="86"/>
    </location>
</feature>
<dbReference type="InterPro" id="IPR001123">
    <property type="entry name" value="LeuE-type"/>
</dbReference>
<keyword evidence="4 6" id="KW-1133">Transmembrane helix</keyword>
<dbReference type="EMBL" id="BAABLK010000094">
    <property type="protein sequence ID" value="GAA5229186.1"/>
    <property type="molecule type" value="Genomic_DNA"/>
</dbReference>